<dbReference type="CDD" id="cd01610">
    <property type="entry name" value="PAP2_like"/>
    <property type="match status" value="1"/>
</dbReference>
<dbReference type="SUPFAM" id="SSF48317">
    <property type="entry name" value="Acid phosphatase/Vanadium-dependent haloperoxidase"/>
    <property type="match status" value="1"/>
</dbReference>
<proteinExistence type="predicted"/>
<evidence type="ECO:0000256" key="1">
    <source>
        <dbReference type="SAM" id="Phobius"/>
    </source>
</evidence>
<evidence type="ECO:0000313" key="4">
    <source>
        <dbReference type="Proteomes" id="UP000260644"/>
    </source>
</evidence>
<dbReference type="PANTHER" id="PTHR14969:SF13">
    <property type="entry name" value="AT30094P"/>
    <property type="match status" value="1"/>
</dbReference>
<organism evidence="3 4">
    <name type="scientific">Chitinophaga silvatica</name>
    <dbReference type="NCBI Taxonomy" id="2282649"/>
    <lineage>
        <taxon>Bacteria</taxon>
        <taxon>Pseudomonadati</taxon>
        <taxon>Bacteroidota</taxon>
        <taxon>Chitinophagia</taxon>
        <taxon>Chitinophagales</taxon>
        <taxon>Chitinophagaceae</taxon>
        <taxon>Chitinophaga</taxon>
    </lineage>
</organism>
<dbReference type="InterPro" id="IPR036938">
    <property type="entry name" value="PAP2/HPO_sf"/>
</dbReference>
<dbReference type="EMBL" id="QPMM01000017">
    <property type="protein sequence ID" value="RFS18976.1"/>
    <property type="molecule type" value="Genomic_DNA"/>
</dbReference>
<dbReference type="SMART" id="SM00014">
    <property type="entry name" value="acidPPc"/>
    <property type="match status" value="1"/>
</dbReference>
<feature type="transmembrane region" description="Helical" evidence="1">
    <location>
        <begin position="12"/>
        <end position="32"/>
    </location>
</feature>
<feature type="transmembrane region" description="Helical" evidence="1">
    <location>
        <begin position="159"/>
        <end position="177"/>
    </location>
</feature>
<keyword evidence="1" id="KW-0812">Transmembrane</keyword>
<keyword evidence="4" id="KW-1185">Reference proteome</keyword>
<accession>A0A3E1Y2X0</accession>
<name>A0A3E1Y2X0_9BACT</name>
<sequence>MKTLFTLFRKNPYFFLPYLLCLILGGYFLATYSQRDLFLRINGEHSEWGDVIVTGLTYLGDGVMFGVVLFLLLIMQRFRLFFMGLGILLLVTLIVQVGKHYFNAPRPISYFGDEAAAIVHTVSWVNVHSSCSFPSGHSAAAFGLFSFLAVVLPNKRFGFILLGMALCAAYSRIYLAQHFFLDVYVGSLIGTLCTVIVYNLFNLKNTTAATEVCTEHLLQAQANP</sequence>
<dbReference type="OrthoDB" id="9773582at2"/>
<feature type="transmembrane region" description="Helical" evidence="1">
    <location>
        <begin position="80"/>
        <end position="98"/>
    </location>
</feature>
<protein>
    <submittedName>
        <fullName evidence="3">PAP2 family protein</fullName>
    </submittedName>
</protein>
<reference evidence="3 4" key="1">
    <citation type="submission" date="2018-07" db="EMBL/GenBank/DDBJ databases">
        <title>Chitinophaga K2CV101002-2 sp. nov., isolated from a monsoon evergreen broad-leaved forest soil.</title>
        <authorList>
            <person name="Lv Y."/>
        </authorList>
    </citation>
    <scope>NUCLEOTIDE SEQUENCE [LARGE SCALE GENOMIC DNA]</scope>
    <source>
        <strain evidence="3 4">GDMCC 1.1288</strain>
    </source>
</reference>
<dbReference type="Pfam" id="PF01569">
    <property type="entry name" value="PAP2"/>
    <property type="match status" value="1"/>
</dbReference>
<feature type="transmembrane region" description="Helical" evidence="1">
    <location>
        <begin position="133"/>
        <end position="152"/>
    </location>
</feature>
<evidence type="ECO:0000259" key="2">
    <source>
        <dbReference type="SMART" id="SM00014"/>
    </source>
</evidence>
<feature type="transmembrane region" description="Helical" evidence="1">
    <location>
        <begin position="52"/>
        <end position="73"/>
    </location>
</feature>
<keyword evidence="1" id="KW-0472">Membrane</keyword>
<feature type="domain" description="Phosphatidic acid phosphatase type 2/haloperoxidase" evidence="2">
    <location>
        <begin position="82"/>
        <end position="198"/>
    </location>
</feature>
<dbReference type="InterPro" id="IPR000326">
    <property type="entry name" value="PAP2/HPO"/>
</dbReference>
<dbReference type="AlphaFoldDB" id="A0A3E1Y2X0"/>
<keyword evidence="1" id="KW-1133">Transmembrane helix</keyword>
<feature type="transmembrane region" description="Helical" evidence="1">
    <location>
        <begin position="183"/>
        <end position="201"/>
    </location>
</feature>
<dbReference type="RefSeq" id="WP_116978654.1">
    <property type="nucleotide sequence ID" value="NZ_QPMM01000017.1"/>
</dbReference>
<comment type="caution">
    <text evidence="3">The sequence shown here is derived from an EMBL/GenBank/DDBJ whole genome shotgun (WGS) entry which is preliminary data.</text>
</comment>
<dbReference type="Proteomes" id="UP000260644">
    <property type="component" value="Unassembled WGS sequence"/>
</dbReference>
<gene>
    <name evidence="3" type="ORF">DVR12_25575</name>
</gene>
<dbReference type="Gene3D" id="1.20.144.10">
    <property type="entry name" value="Phosphatidic acid phosphatase type 2/haloperoxidase"/>
    <property type="match status" value="1"/>
</dbReference>
<dbReference type="PANTHER" id="PTHR14969">
    <property type="entry name" value="SPHINGOSINE-1-PHOSPHATE PHOSPHOHYDROLASE"/>
    <property type="match status" value="1"/>
</dbReference>
<evidence type="ECO:0000313" key="3">
    <source>
        <dbReference type="EMBL" id="RFS18976.1"/>
    </source>
</evidence>